<dbReference type="AlphaFoldDB" id="A0A656HE81"/>
<organism evidence="1 2">
    <name type="scientific">Thiothrix nivea (strain ATCC 35100 / DSM 5205 / JP2)</name>
    <dbReference type="NCBI Taxonomy" id="870187"/>
    <lineage>
        <taxon>Bacteria</taxon>
        <taxon>Pseudomonadati</taxon>
        <taxon>Pseudomonadota</taxon>
        <taxon>Gammaproteobacteria</taxon>
        <taxon>Thiotrichales</taxon>
        <taxon>Thiotrichaceae</taxon>
        <taxon>Thiothrix</taxon>
    </lineage>
</organism>
<protein>
    <recommendedName>
        <fullName evidence="3">Regulatory protein GemA</fullName>
    </recommendedName>
</protein>
<evidence type="ECO:0000313" key="1">
    <source>
        <dbReference type="EMBL" id="EIJ33345.1"/>
    </source>
</evidence>
<reference evidence="2" key="1">
    <citation type="journal article" date="2011" name="Stand. Genomic Sci.">
        <title>Genome sequence of the filamentous, gliding Thiothrix nivea neotype strain (JP2(T)).</title>
        <authorList>
            <person name="Lapidus A."/>
            <person name="Nolan M."/>
            <person name="Lucas S."/>
            <person name="Glavina Del Rio T."/>
            <person name="Tice H."/>
            <person name="Cheng J.F."/>
            <person name="Tapia R."/>
            <person name="Han C."/>
            <person name="Goodwin L."/>
            <person name="Pitluck S."/>
            <person name="Liolios K."/>
            <person name="Pagani I."/>
            <person name="Ivanova N."/>
            <person name="Huntemann M."/>
            <person name="Mavromatis K."/>
            <person name="Mikhailova N."/>
            <person name="Pati A."/>
            <person name="Chen A."/>
            <person name="Palaniappan K."/>
            <person name="Land M."/>
            <person name="Brambilla E.M."/>
            <person name="Rohde M."/>
            <person name="Abt B."/>
            <person name="Verbarg S."/>
            <person name="Goker M."/>
            <person name="Bristow J."/>
            <person name="Eisen J.A."/>
            <person name="Markowitz V."/>
            <person name="Hugenholtz P."/>
            <person name="Kyrpides N.C."/>
            <person name="Klenk H.P."/>
            <person name="Woyke T."/>
        </authorList>
    </citation>
    <scope>NUCLEOTIDE SEQUENCE [LARGE SCALE GENOMIC DNA]</scope>
    <source>
        <strain evidence="2">ATCC 35100 / DSM 5205 / JP2</strain>
    </source>
</reference>
<proteinExistence type="predicted"/>
<evidence type="ECO:0000313" key="2">
    <source>
        <dbReference type="Proteomes" id="UP000005317"/>
    </source>
</evidence>
<gene>
    <name evidence="1" type="ORF">Thini_0708</name>
</gene>
<evidence type="ECO:0008006" key="3">
    <source>
        <dbReference type="Google" id="ProtNLM"/>
    </source>
</evidence>
<dbReference type="OrthoDB" id="7360086at2"/>
<dbReference type="InterPro" id="IPR009363">
    <property type="entry name" value="Phage_Mu_Gp16"/>
</dbReference>
<dbReference type="Proteomes" id="UP000005317">
    <property type="component" value="Unassembled WGS sequence"/>
</dbReference>
<dbReference type="Pfam" id="PF06252">
    <property type="entry name" value="GemA"/>
    <property type="match status" value="1"/>
</dbReference>
<keyword evidence="2" id="KW-1185">Reference proteome</keyword>
<name>A0A656HE81_THINJ</name>
<sequence>MKRSDLIKLVAIAKTQLGMDEDSYREMLRRHGATLTTKKGGKQVYSATSMGWSQLDAALSELKAKGFQFKAKPRNAEDWRLPRINLVRQLWRWLHEHGQVRNADDDALQAFCSQHMQAERLEWATSPELNKCVEALKSWKRRTQ</sequence>
<dbReference type="EMBL" id="JH651384">
    <property type="protein sequence ID" value="EIJ33345.1"/>
    <property type="molecule type" value="Genomic_DNA"/>
</dbReference>
<dbReference type="RefSeq" id="WP_002707299.1">
    <property type="nucleotide sequence ID" value="NZ_JH651384.1"/>
</dbReference>
<accession>A0A656HE81</accession>